<reference evidence="3" key="1">
    <citation type="journal article" date="2017" name="bioRxiv">
        <title>Conservation of a gene cluster reveals novel cercosporin biosynthetic mechanisms and extends production to the genus Colletotrichum.</title>
        <authorList>
            <person name="de Jonge R."/>
            <person name="Ebert M.K."/>
            <person name="Huitt-Roehl C.R."/>
            <person name="Pal P."/>
            <person name="Suttle J.C."/>
            <person name="Spanner R.E."/>
            <person name="Neubauer J.D."/>
            <person name="Jurick W.M.II."/>
            <person name="Stott K.A."/>
            <person name="Secor G.A."/>
            <person name="Thomma B.P.H.J."/>
            <person name="Van de Peer Y."/>
            <person name="Townsend C.A."/>
            <person name="Bolton M.D."/>
        </authorList>
    </citation>
    <scope>NUCLEOTIDE SEQUENCE [LARGE SCALE GENOMIC DNA]</scope>
    <source>
        <strain evidence="3">CBS538.71</strain>
    </source>
</reference>
<name>A0A2S6CAA2_9PEZI</name>
<feature type="compositionally biased region" description="Low complexity" evidence="1">
    <location>
        <begin position="1"/>
        <end position="14"/>
    </location>
</feature>
<dbReference type="OrthoDB" id="10580026at2759"/>
<feature type="compositionally biased region" description="Polar residues" evidence="1">
    <location>
        <begin position="38"/>
        <end position="51"/>
    </location>
</feature>
<dbReference type="Proteomes" id="UP000237631">
    <property type="component" value="Unassembled WGS sequence"/>
</dbReference>
<evidence type="ECO:0000313" key="3">
    <source>
        <dbReference type="Proteomes" id="UP000237631"/>
    </source>
</evidence>
<organism evidence="2 3">
    <name type="scientific">Cercospora berteroae</name>
    <dbReference type="NCBI Taxonomy" id="357750"/>
    <lineage>
        <taxon>Eukaryota</taxon>
        <taxon>Fungi</taxon>
        <taxon>Dikarya</taxon>
        <taxon>Ascomycota</taxon>
        <taxon>Pezizomycotina</taxon>
        <taxon>Dothideomycetes</taxon>
        <taxon>Dothideomycetidae</taxon>
        <taxon>Mycosphaerellales</taxon>
        <taxon>Mycosphaerellaceae</taxon>
        <taxon>Cercospora</taxon>
    </lineage>
</organism>
<dbReference type="EMBL" id="PNEN01000514">
    <property type="protein sequence ID" value="PPJ56674.1"/>
    <property type="molecule type" value="Genomic_DNA"/>
</dbReference>
<feature type="region of interest" description="Disordered" evidence="1">
    <location>
        <begin position="1"/>
        <end position="100"/>
    </location>
</feature>
<accession>A0A2S6CAA2</accession>
<evidence type="ECO:0000313" key="2">
    <source>
        <dbReference type="EMBL" id="PPJ56674.1"/>
    </source>
</evidence>
<evidence type="ECO:0000256" key="1">
    <source>
        <dbReference type="SAM" id="MobiDB-lite"/>
    </source>
</evidence>
<gene>
    <name evidence="2" type="ORF">CBER1_08709</name>
</gene>
<proteinExistence type="predicted"/>
<protein>
    <submittedName>
        <fullName evidence="2">Uncharacterized protein</fullName>
    </submittedName>
</protein>
<keyword evidence="3" id="KW-1185">Reference proteome</keyword>
<sequence length="206" mass="23101">MSGNNSNNPPSSNNADPESHPTPNHQVYDPLAPPSVPSHISPQSNGTSSTDDFAAEPFAGLEDPFASDEGGAGRWNGNGSSYNPPPTPTVAPPGEDENSEAMRAFVQEMIETRRERRDWDDRVEIERGQGVRARPGRAARERLRWRAERRRERMGVVDEEMGGRVVERVDGVMEVEEQEEEVVQEPKRKKIRLSEDLMVDGKERDR</sequence>
<comment type="caution">
    <text evidence="2">The sequence shown here is derived from an EMBL/GenBank/DDBJ whole genome shotgun (WGS) entry which is preliminary data.</text>
</comment>
<dbReference type="AlphaFoldDB" id="A0A2S6CAA2"/>